<reference evidence="2 3" key="1">
    <citation type="journal article" date="2012" name="Eukaryot. Cell">
        <title>Genome sequence of the Trichosporon asahii environmental strain CBS 8904.</title>
        <authorList>
            <person name="Yang R.Y."/>
            <person name="Li H.T."/>
            <person name="Zhu H."/>
            <person name="Zhou G.P."/>
            <person name="Wang M."/>
            <person name="Wang L."/>
        </authorList>
    </citation>
    <scope>NUCLEOTIDE SEQUENCE [LARGE SCALE GENOMIC DNA]</scope>
    <source>
        <strain evidence="2 3">CBS 8904</strain>
    </source>
</reference>
<feature type="region of interest" description="Disordered" evidence="1">
    <location>
        <begin position="12"/>
        <end position="34"/>
    </location>
</feature>
<name>K1VYJ1_TRIAC</name>
<sequence>MPPVYQSYPQHFVYDSGSGSRGPGSTVGPSPTHLYTPQLIMPIEQRRPQIHVNVPMQPVKPTLTFGYTYTQAPQQSDHVHHSYYTSGILDGGAEPEPAAARMAHTRSTHFITPQAHPIRHAEPVAIAESSATVERGRKTLRAKQVPRGPRVVGQCHADNPLAPIAWRGGPCASKKLRRGKRISEVEQLYGKSAMNAVHTCKAEDLDTANSSAARTAERLPELTREFFASPFFRRFHVLHPIVDQLEFVARYLCNCTRARRICNYCAVPEEVNRATRERKAAAEADAKAGYAHQRVILSHVHELRVRRSSMEVFC</sequence>
<evidence type="ECO:0000256" key="1">
    <source>
        <dbReference type="SAM" id="MobiDB-lite"/>
    </source>
</evidence>
<dbReference type="AlphaFoldDB" id="K1VYJ1"/>
<protein>
    <submittedName>
        <fullName evidence="2">Uncharacterized protein</fullName>
    </submittedName>
</protein>
<dbReference type="EMBL" id="AMBO01000043">
    <property type="protein sequence ID" value="EKD05651.1"/>
    <property type="molecule type" value="Genomic_DNA"/>
</dbReference>
<dbReference type="HOGENOM" id="CLU_886194_0_0_1"/>
<gene>
    <name evidence="2" type="ORF">A1Q2_00043</name>
</gene>
<proteinExistence type="predicted"/>
<evidence type="ECO:0000313" key="3">
    <source>
        <dbReference type="Proteomes" id="UP000006757"/>
    </source>
</evidence>
<dbReference type="InParanoid" id="K1VYJ1"/>
<evidence type="ECO:0000313" key="2">
    <source>
        <dbReference type="EMBL" id="EKD05651.1"/>
    </source>
</evidence>
<keyword evidence="3" id="KW-1185">Reference proteome</keyword>
<dbReference type="Proteomes" id="UP000006757">
    <property type="component" value="Unassembled WGS sequence"/>
</dbReference>
<accession>K1VYJ1</accession>
<dbReference type="STRING" id="1220162.K1VYJ1"/>
<organism evidence="2 3">
    <name type="scientific">Trichosporon asahii var. asahii (strain CBS 8904)</name>
    <name type="common">Yeast</name>
    <dbReference type="NCBI Taxonomy" id="1220162"/>
    <lineage>
        <taxon>Eukaryota</taxon>
        <taxon>Fungi</taxon>
        <taxon>Dikarya</taxon>
        <taxon>Basidiomycota</taxon>
        <taxon>Agaricomycotina</taxon>
        <taxon>Tremellomycetes</taxon>
        <taxon>Trichosporonales</taxon>
        <taxon>Trichosporonaceae</taxon>
        <taxon>Trichosporon</taxon>
    </lineage>
</organism>
<comment type="caution">
    <text evidence="2">The sequence shown here is derived from an EMBL/GenBank/DDBJ whole genome shotgun (WGS) entry which is preliminary data.</text>
</comment>